<comment type="caution">
    <text evidence="2">The sequence shown here is derived from an EMBL/GenBank/DDBJ whole genome shotgun (WGS) entry which is preliminary data.</text>
</comment>
<evidence type="ECO:0000313" key="2">
    <source>
        <dbReference type="EMBL" id="GIX67775.1"/>
    </source>
</evidence>
<keyword evidence="1" id="KW-0472">Membrane</keyword>
<proteinExistence type="predicted"/>
<protein>
    <submittedName>
        <fullName evidence="2">Uncharacterized protein</fullName>
    </submittedName>
</protein>
<gene>
    <name evidence="2" type="ORF">CEXT_623551</name>
</gene>
<keyword evidence="3" id="KW-1185">Reference proteome</keyword>
<accession>A0AAV4M7F8</accession>
<dbReference type="EMBL" id="BPLR01001899">
    <property type="protein sequence ID" value="GIX67775.1"/>
    <property type="molecule type" value="Genomic_DNA"/>
</dbReference>
<organism evidence="2 3">
    <name type="scientific">Caerostris extrusa</name>
    <name type="common">Bark spider</name>
    <name type="synonym">Caerostris bankana</name>
    <dbReference type="NCBI Taxonomy" id="172846"/>
    <lineage>
        <taxon>Eukaryota</taxon>
        <taxon>Metazoa</taxon>
        <taxon>Ecdysozoa</taxon>
        <taxon>Arthropoda</taxon>
        <taxon>Chelicerata</taxon>
        <taxon>Arachnida</taxon>
        <taxon>Araneae</taxon>
        <taxon>Araneomorphae</taxon>
        <taxon>Entelegynae</taxon>
        <taxon>Araneoidea</taxon>
        <taxon>Araneidae</taxon>
        <taxon>Caerostris</taxon>
    </lineage>
</organism>
<reference evidence="2 3" key="1">
    <citation type="submission" date="2021-06" db="EMBL/GenBank/DDBJ databases">
        <title>Caerostris extrusa draft genome.</title>
        <authorList>
            <person name="Kono N."/>
            <person name="Arakawa K."/>
        </authorList>
    </citation>
    <scope>NUCLEOTIDE SEQUENCE [LARGE SCALE GENOMIC DNA]</scope>
</reference>
<evidence type="ECO:0000256" key="1">
    <source>
        <dbReference type="SAM" id="Phobius"/>
    </source>
</evidence>
<keyword evidence="1" id="KW-0812">Transmembrane</keyword>
<dbReference type="AlphaFoldDB" id="A0AAV4M7F8"/>
<sequence length="103" mass="12122">MPHSLKGININNFPFYWMVNIATLFIEWFHNFLVQDIKRKNLWPDVVEHENSRLLLQPEYSQLTDMKHIIGGGFVDFTEADIVELMANKELNENDLADMVNDK</sequence>
<keyword evidence="1" id="KW-1133">Transmembrane helix</keyword>
<dbReference type="Proteomes" id="UP001054945">
    <property type="component" value="Unassembled WGS sequence"/>
</dbReference>
<evidence type="ECO:0000313" key="3">
    <source>
        <dbReference type="Proteomes" id="UP001054945"/>
    </source>
</evidence>
<name>A0AAV4M7F8_CAEEX</name>
<feature type="transmembrane region" description="Helical" evidence="1">
    <location>
        <begin position="15"/>
        <end position="34"/>
    </location>
</feature>